<dbReference type="PANTHER" id="PTHR10655:SF17">
    <property type="entry name" value="LYSOPHOSPHOLIPASE-LIKE PROTEIN 1"/>
    <property type="match status" value="1"/>
</dbReference>
<reference evidence="4" key="1">
    <citation type="submission" date="2009-10" db="EMBL/GenBank/DDBJ databases">
        <title>Diversity of trophic interactions inside an arsenic-rich microbial ecosystem.</title>
        <authorList>
            <person name="Bertin P.N."/>
            <person name="Heinrich-Salmeron A."/>
            <person name="Pelletier E."/>
            <person name="Goulhen-Chollet F."/>
            <person name="Arsene-Ploetze F."/>
            <person name="Gallien S."/>
            <person name="Calteau A."/>
            <person name="Vallenet D."/>
            <person name="Casiot C."/>
            <person name="Chane-Woon-Ming B."/>
            <person name="Giloteaux L."/>
            <person name="Barakat M."/>
            <person name="Bonnefoy V."/>
            <person name="Bruneel O."/>
            <person name="Chandler M."/>
            <person name="Cleiss J."/>
            <person name="Duran R."/>
            <person name="Elbaz-Poulichet F."/>
            <person name="Fonknechten N."/>
            <person name="Lauga B."/>
            <person name="Mornico D."/>
            <person name="Ortet P."/>
            <person name="Schaeffer C."/>
            <person name="Siguier P."/>
            <person name="Alexander Thil Smith A."/>
            <person name="Van Dorsselaer A."/>
            <person name="Weissenbach J."/>
            <person name="Medigue C."/>
            <person name="Le Paslier D."/>
        </authorList>
    </citation>
    <scope>NUCLEOTIDE SEQUENCE</scope>
</reference>
<dbReference type="Pfam" id="PF02230">
    <property type="entry name" value="Abhydrolase_2"/>
    <property type="match status" value="1"/>
</dbReference>
<accession>E6QUA0</accession>
<evidence type="ECO:0000259" key="3">
    <source>
        <dbReference type="Pfam" id="PF02230"/>
    </source>
</evidence>
<dbReference type="InterPro" id="IPR050565">
    <property type="entry name" value="LYPA1-2/EST-like"/>
</dbReference>
<dbReference type="GO" id="GO:0106435">
    <property type="term" value="F:carboxylesterase activity"/>
    <property type="evidence" value="ECO:0007669"/>
    <property type="project" value="UniProtKB-EC"/>
</dbReference>
<dbReference type="InterPro" id="IPR029058">
    <property type="entry name" value="AB_hydrolase_fold"/>
</dbReference>
<dbReference type="EMBL" id="CABR01000108">
    <property type="protein sequence ID" value="CBI10814.1"/>
    <property type="molecule type" value="Genomic_DNA"/>
</dbReference>
<evidence type="ECO:0000256" key="1">
    <source>
        <dbReference type="ARBA" id="ARBA00006499"/>
    </source>
</evidence>
<dbReference type="AlphaFoldDB" id="E6QUA0"/>
<dbReference type="InterPro" id="IPR003140">
    <property type="entry name" value="PLipase/COase/thioEstase"/>
</dbReference>
<gene>
    <name evidence="4" type="ORF">CARN7_1613</name>
</gene>
<comment type="caution">
    <text evidence="4">The sequence shown here is derived from an EMBL/GenBank/DDBJ whole genome shotgun (WGS) entry which is preliminary data.</text>
</comment>
<evidence type="ECO:0000313" key="4">
    <source>
        <dbReference type="EMBL" id="CBI10814.1"/>
    </source>
</evidence>
<sequence>MSMDESIDIATRPLIVETAEDPEYSCLLLHGGGGDPLEFKSLIQAISPPHVGIRYVLPYAPEIRLTLFSGHLMRAWFDVTDDNLELHQDIAGIEASTNTVLSLIDMEYASGIAYEKIIIGGFSQGGAIALLAALRLRASLAAAFCLSGYLPLGDNMQTIASIESRKTPIFIGHGAHDELVPVHLAASACLTLRNLGFDVVGEEYPIGHQVSMGELRLLWDWLSQVIQLKGSCSI</sequence>
<evidence type="ECO:0000256" key="2">
    <source>
        <dbReference type="ARBA" id="ARBA00022801"/>
    </source>
</evidence>
<dbReference type="EC" id="3.1.1.1" evidence="4"/>
<protein>
    <submittedName>
        <fullName evidence="4">Putative Carboxylesterase</fullName>
        <ecNumber evidence="4">3.1.1.1</ecNumber>
    </submittedName>
</protein>
<dbReference type="PANTHER" id="PTHR10655">
    <property type="entry name" value="LYSOPHOSPHOLIPASE-RELATED"/>
    <property type="match status" value="1"/>
</dbReference>
<keyword evidence="2 4" id="KW-0378">Hydrolase</keyword>
<dbReference type="Gene3D" id="3.40.50.1820">
    <property type="entry name" value="alpha/beta hydrolase"/>
    <property type="match status" value="1"/>
</dbReference>
<name>E6QUA0_9ZZZZ</name>
<comment type="similarity">
    <text evidence="1">Belongs to the AB hydrolase superfamily. AB hydrolase 2 family.</text>
</comment>
<proteinExistence type="inferred from homology"/>
<dbReference type="SUPFAM" id="SSF53474">
    <property type="entry name" value="alpha/beta-Hydrolases"/>
    <property type="match status" value="1"/>
</dbReference>
<organism evidence="4">
    <name type="scientific">mine drainage metagenome</name>
    <dbReference type="NCBI Taxonomy" id="410659"/>
    <lineage>
        <taxon>unclassified sequences</taxon>
        <taxon>metagenomes</taxon>
        <taxon>ecological metagenomes</taxon>
    </lineage>
</organism>
<feature type="domain" description="Phospholipase/carboxylesterase/thioesterase" evidence="3">
    <location>
        <begin position="14"/>
        <end position="224"/>
    </location>
</feature>